<accession>A0A0B7BEQ0</accession>
<name>A0A0B7BEQ0_9EUPU</name>
<protein>
    <submittedName>
        <fullName evidence="1">Uncharacterized protein</fullName>
    </submittedName>
</protein>
<proteinExistence type="predicted"/>
<sequence length="51" mass="6227">MTRCTGINSINEDIKRKRWKWLGHTLIRQKTRYTHVALKLNPEMESMRQEK</sequence>
<gene>
    <name evidence="1" type="primary">ORF177835</name>
</gene>
<reference evidence="1" key="1">
    <citation type="submission" date="2014-12" db="EMBL/GenBank/DDBJ databases">
        <title>Insight into the proteome of Arion vulgaris.</title>
        <authorList>
            <person name="Aradska J."/>
            <person name="Bulat T."/>
            <person name="Smidak R."/>
            <person name="Sarate P."/>
            <person name="Gangsoo J."/>
            <person name="Sialana F."/>
            <person name="Bilban M."/>
            <person name="Lubec G."/>
        </authorList>
    </citation>
    <scope>NUCLEOTIDE SEQUENCE</scope>
    <source>
        <tissue evidence="1">Skin</tissue>
    </source>
</reference>
<evidence type="ECO:0000313" key="1">
    <source>
        <dbReference type="EMBL" id="CEK90645.1"/>
    </source>
</evidence>
<dbReference type="AlphaFoldDB" id="A0A0B7BEQ0"/>
<dbReference type="EMBL" id="HACG01043780">
    <property type="protein sequence ID" value="CEK90645.1"/>
    <property type="molecule type" value="Transcribed_RNA"/>
</dbReference>
<organism evidence="1">
    <name type="scientific">Arion vulgaris</name>
    <dbReference type="NCBI Taxonomy" id="1028688"/>
    <lineage>
        <taxon>Eukaryota</taxon>
        <taxon>Metazoa</taxon>
        <taxon>Spiralia</taxon>
        <taxon>Lophotrochozoa</taxon>
        <taxon>Mollusca</taxon>
        <taxon>Gastropoda</taxon>
        <taxon>Heterobranchia</taxon>
        <taxon>Euthyneura</taxon>
        <taxon>Panpulmonata</taxon>
        <taxon>Eupulmonata</taxon>
        <taxon>Stylommatophora</taxon>
        <taxon>Helicina</taxon>
        <taxon>Arionoidea</taxon>
        <taxon>Arionidae</taxon>
        <taxon>Arion</taxon>
    </lineage>
</organism>